<feature type="region of interest" description="Disordered" evidence="1">
    <location>
        <begin position="1"/>
        <end position="231"/>
    </location>
</feature>
<feature type="compositionally biased region" description="Low complexity" evidence="1">
    <location>
        <begin position="180"/>
        <end position="189"/>
    </location>
</feature>
<feature type="compositionally biased region" description="Pro residues" evidence="1">
    <location>
        <begin position="70"/>
        <end position="86"/>
    </location>
</feature>
<dbReference type="Proteomes" id="UP000092124">
    <property type="component" value="Unassembled WGS sequence"/>
</dbReference>
<comment type="caution">
    <text evidence="2">The sequence shown here is derived from an EMBL/GenBank/DDBJ whole genome shotgun (WGS) entry which is preliminary data.</text>
</comment>
<feature type="compositionally biased region" description="Low complexity" evidence="1">
    <location>
        <begin position="162"/>
        <end position="172"/>
    </location>
</feature>
<evidence type="ECO:0000313" key="3">
    <source>
        <dbReference type="Proteomes" id="UP000092124"/>
    </source>
</evidence>
<proteinExistence type="predicted"/>
<organism evidence="2 3">
    <name type="scientific">Neotoma lepida</name>
    <name type="common">Desert woodrat</name>
    <dbReference type="NCBI Taxonomy" id="56216"/>
    <lineage>
        <taxon>Eukaryota</taxon>
        <taxon>Metazoa</taxon>
        <taxon>Chordata</taxon>
        <taxon>Craniata</taxon>
        <taxon>Vertebrata</taxon>
        <taxon>Euteleostomi</taxon>
        <taxon>Mammalia</taxon>
        <taxon>Eutheria</taxon>
        <taxon>Euarchontoglires</taxon>
        <taxon>Glires</taxon>
        <taxon>Rodentia</taxon>
        <taxon>Myomorpha</taxon>
        <taxon>Muroidea</taxon>
        <taxon>Cricetidae</taxon>
        <taxon>Neotominae</taxon>
        <taxon>Neotoma</taxon>
    </lineage>
</organism>
<dbReference type="OrthoDB" id="10660538at2759"/>
<dbReference type="EMBL" id="LZPO01027376">
    <property type="protein sequence ID" value="OBS78925.1"/>
    <property type="molecule type" value="Genomic_DNA"/>
</dbReference>
<feature type="compositionally biased region" description="Polar residues" evidence="1">
    <location>
        <begin position="270"/>
        <end position="280"/>
    </location>
</feature>
<feature type="compositionally biased region" description="Low complexity" evidence="1">
    <location>
        <begin position="404"/>
        <end position="419"/>
    </location>
</feature>
<keyword evidence="3" id="KW-1185">Reference proteome</keyword>
<feature type="region of interest" description="Disordered" evidence="1">
    <location>
        <begin position="251"/>
        <end position="432"/>
    </location>
</feature>
<feature type="compositionally biased region" description="Gly residues" evidence="1">
    <location>
        <begin position="218"/>
        <end position="228"/>
    </location>
</feature>
<feature type="compositionally biased region" description="Low complexity" evidence="1">
    <location>
        <begin position="106"/>
        <end position="117"/>
    </location>
</feature>
<evidence type="ECO:0000313" key="2">
    <source>
        <dbReference type="EMBL" id="OBS78925.1"/>
    </source>
</evidence>
<protein>
    <submittedName>
        <fullName evidence="2">Uncharacterized protein</fullName>
    </submittedName>
</protein>
<name>A0A1A6HLT9_NEOLE</name>
<feature type="compositionally biased region" description="Low complexity" evidence="1">
    <location>
        <begin position="320"/>
        <end position="337"/>
    </location>
</feature>
<dbReference type="AlphaFoldDB" id="A0A1A6HLT9"/>
<sequence length="432" mass="43880">MTQQGCATSPLPDPGDHHARPGKNPGPSAPHPNLQGGGQRAIFSAPQSTWVTSPRRPGGREASEVARPSHQPPLPPETATPAPRPVVPRCRRTRPGKSRGGERRAAAPVPRSPPTSRSRARRALPGRPLPSLGGGERPGPGFHGAEKAAARRTPGGRGGRNPGALGRAAASLPSPPGRPGPSAACASSGWRFGWAGPGSPAPGRPNPAGAQAPSRGRQGAGCGAGRPAGGRAACCGCAGAEIAGDCAVGHSPQSGCATVGLRRGDCDRAGSSQPPATSGNGERCRLCRRRRRRGGGGEGGGTHATHGSASPPGHRHDGDPTAAPAAAPGRGLSAAAAQTPPGRPGRPLVPLCSLSWGRDREGSWMSKPWARRPSGSCGPKWLLIRRGPRRSPQRGELGPPFPRGSPTSSSVRSGSQPRPLSEMTFASLFQSP</sequence>
<feature type="compositionally biased region" description="Gly residues" evidence="1">
    <location>
        <begin position="132"/>
        <end position="142"/>
    </location>
</feature>
<evidence type="ECO:0000256" key="1">
    <source>
        <dbReference type="SAM" id="MobiDB-lite"/>
    </source>
</evidence>
<accession>A0A1A6HLT9</accession>
<gene>
    <name evidence="2" type="ORF">A6R68_18670</name>
</gene>
<reference evidence="2 3" key="1">
    <citation type="submission" date="2016-06" db="EMBL/GenBank/DDBJ databases">
        <title>The Draft Genome Sequence and Annotation of the Desert Woodrat Neotoma lepida.</title>
        <authorList>
            <person name="Campbell M."/>
            <person name="Oakeson K.F."/>
            <person name="Yandell M."/>
            <person name="Halpert J.R."/>
            <person name="Dearing D."/>
        </authorList>
    </citation>
    <scope>NUCLEOTIDE SEQUENCE [LARGE SCALE GENOMIC DNA]</scope>
    <source>
        <strain evidence="2">417</strain>
        <tissue evidence="2">Liver</tissue>
    </source>
</reference>